<dbReference type="InterPro" id="IPR010319">
    <property type="entry name" value="Transglutaminase-like_Cys_pept"/>
</dbReference>
<name>A0A2K9LN76_9GAMM</name>
<dbReference type="Gene3D" id="3.10.620.30">
    <property type="match status" value="1"/>
</dbReference>
<keyword evidence="2" id="KW-1185">Reference proteome</keyword>
<dbReference type="KEGG" id="kak:Kalk_15450"/>
<dbReference type="AlphaFoldDB" id="A0A2K9LN76"/>
<dbReference type="InterPro" id="IPR038765">
    <property type="entry name" value="Papain-like_cys_pep_sf"/>
</dbReference>
<gene>
    <name evidence="1" type="ORF">Kalk_15450</name>
</gene>
<dbReference type="Proteomes" id="UP000235116">
    <property type="component" value="Chromosome"/>
</dbReference>
<reference evidence="2" key="1">
    <citation type="submission" date="2017-08" db="EMBL/GenBank/DDBJ databases">
        <title>Direct submision.</title>
        <authorList>
            <person name="Kim S.-J."/>
            <person name="Rhee S.-K."/>
        </authorList>
    </citation>
    <scope>NUCLEOTIDE SEQUENCE [LARGE SCALE GENOMIC DNA]</scope>
    <source>
        <strain evidence="2">GI5</strain>
    </source>
</reference>
<dbReference type="PANTHER" id="PTHR39327:SF1">
    <property type="entry name" value="BLR5470 PROTEIN"/>
    <property type="match status" value="1"/>
</dbReference>
<dbReference type="OrthoDB" id="5401788at2"/>
<dbReference type="PANTHER" id="PTHR39327">
    <property type="match status" value="1"/>
</dbReference>
<proteinExistence type="predicted"/>
<dbReference type="Pfam" id="PF06035">
    <property type="entry name" value="Peptidase_C93"/>
    <property type="match status" value="1"/>
</dbReference>
<evidence type="ECO:0008006" key="3">
    <source>
        <dbReference type="Google" id="ProtNLM"/>
    </source>
</evidence>
<evidence type="ECO:0000313" key="2">
    <source>
        <dbReference type="Proteomes" id="UP000235116"/>
    </source>
</evidence>
<dbReference type="SUPFAM" id="SSF54001">
    <property type="entry name" value="Cysteine proteinases"/>
    <property type="match status" value="1"/>
</dbReference>
<sequence>MAGVLPLEIKGKVHDQYGSLGVERVERWEKLVWDITYHNVPDQLRAVNQFFNQLKFRSDQEHWQQEDYWATPIETLASNGGDCEDFAIAKYFTLRQLGVPAKNMRITYVKALRLNEPHMVLTYYPDSGEPLVLDILVHDMLPASKRNDLEPVYSFNAEGLWKAKTRGEDLRLGDADDISMWRDLRVRLGLGSL</sequence>
<evidence type="ECO:0000313" key="1">
    <source>
        <dbReference type="EMBL" id="AUM13732.1"/>
    </source>
</evidence>
<organism evidence="1 2">
    <name type="scientific">Ketobacter alkanivorans</name>
    <dbReference type="NCBI Taxonomy" id="1917421"/>
    <lineage>
        <taxon>Bacteria</taxon>
        <taxon>Pseudomonadati</taxon>
        <taxon>Pseudomonadota</taxon>
        <taxon>Gammaproteobacteria</taxon>
        <taxon>Pseudomonadales</taxon>
        <taxon>Ketobacteraceae</taxon>
        <taxon>Ketobacter</taxon>
    </lineage>
</organism>
<dbReference type="EMBL" id="CP022684">
    <property type="protein sequence ID" value="AUM13732.1"/>
    <property type="molecule type" value="Genomic_DNA"/>
</dbReference>
<protein>
    <recommendedName>
        <fullName evidence="3">Sulfate adenylyltransferase</fullName>
    </recommendedName>
</protein>
<accession>A0A2K9LN76</accession>